<dbReference type="Proteomes" id="UP001500253">
    <property type="component" value="Unassembled WGS sequence"/>
</dbReference>
<gene>
    <name evidence="2" type="ORF">GCM10010246_38790</name>
</gene>
<sequence>MASLMQMRASNAPAATVQQWCLPGATGKAGSQRHRLLTLSDTGTRPGSAPSPARATQGMSPGGGGGGCQPLGEWPRALRITSRKRLAAPGAAAFAAASRSPRVRR</sequence>
<organism evidence="2 3">
    <name type="scientific">Streptomyces cuspidosporus</name>
    <dbReference type="NCBI Taxonomy" id="66882"/>
    <lineage>
        <taxon>Bacteria</taxon>
        <taxon>Bacillati</taxon>
        <taxon>Actinomycetota</taxon>
        <taxon>Actinomycetes</taxon>
        <taxon>Kitasatosporales</taxon>
        <taxon>Streptomycetaceae</taxon>
        <taxon>Streptomyces</taxon>
    </lineage>
</organism>
<feature type="region of interest" description="Disordered" evidence="1">
    <location>
        <begin position="39"/>
        <end position="73"/>
    </location>
</feature>
<name>A0ABP5T993_9ACTN</name>
<evidence type="ECO:0000313" key="2">
    <source>
        <dbReference type="EMBL" id="GAA2347903.1"/>
    </source>
</evidence>
<reference evidence="3" key="1">
    <citation type="journal article" date="2019" name="Int. J. Syst. Evol. Microbiol.">
        <title>The Global Catalogue of Microorganisms (GCM) 10K type strain sequencing project: providing services to taxonomists for standard genome sequencing and annotation.</title>
        <authorList>
            <consortium name="The Broad Institute Genomics Platform"/>
            <consortium name="The Broad Institute Genome Sequencing Center for Infectious Disease"/>
            <person name="Wu L."/>
            <person name="Ma J."/>
        </authorList>
    </citation>
    <scope>NUCLEOTIDE SEQUENCE [LARGE SCALE GENOMIC DNA]</scope>
    <source>
        <strain evidence="3">JCM 4316</strain>
    </source>
</reference>
<dbReference type="EMBL" id="BAAASD010000015">
    <property type="protein sequence ID" value="GAA2347903.1"/>
    <property type="molecule type" value="Genomic_DNA"/>
</dbReference>
<proteinExistence type="predicted"/>
<evidence type="ECO:0000313" key="3">
    <source>
        <dbReference type="Proteomes" id="UP001500253"/>
    </source>
</evidence>
<evidence type="ECO:0000256" key="1">
    <source>
        <dbReference type="SAM" id="MobiDB-lite"/>
    </source>
</evidence>
<feature type="compositionally biased region" description="Gly residues" evidence="1">
    <location>
        <begin position="60"/>
        <end position="69"/>
    </location>
</feature>
<protein>
    <submittedName>
        <fullName evidence="2">Uncharacterized protein</fullName>
    </submittedName>
</protein>
<keyword evidence="3" id="KW-1185">Reference proteome</keyword>
<comment type="caution">
    <text evidence="2">The sequence shown here is derived from an EMBL/GenBank/DDBJ whole genome shotgun (WGS) entry which is preliminary data.</text>
</comment>
<accession>A0ABP5T993</accession>